<dbReference type="AlphaFoldDB" id="A0A0K1PG03"/>
<dbReference type="InterPro" id="IPR011006">
    <property type="entry name" value="CheY-like_superfamily"/>
</dbReference>
<name>A0A0K1PG03_9BACT</name>
<feature type="compositionally biased region" description="Basic and acidic residues" evidence="2">
    <location>
        <begin position="137"/>
        <end position="153"/>
    </location>
</feature>
<accession>A0A0K1PG03</accession>
<evidence type="ECO:0000313" key="4">
    <source>
        <dbReference type="EMBL" id="AKU92346.1"/>
    </source>
</evidence>
<feature type="modified residue" description="4-aspartylphosphate" evidence="1">
    <location>
        <position position="7"/>
    </location>
</feature>
<evidence type="ECO:0000313" key="5">
    <source>
        <dbReference type="Proteomes" id="UP000055590"/>
    </source>
</evidence>
<dbReference type="SUPFAM" id="SSF52172">
    <property type="entry name" value="CheY-like"/>
    <property type="match status" value="1"/>
</dbReference>
<feature type="domain" description="Response regulatory" evidence="3">
    <location>
        <begin position="1"/>
        <end position="69"/>
    </location>
</feature>
<keyword evidence="5" id="KW-1185">Reference proteome</keyword>
<dbReference type="Proteomes" id="UP000055590">
    <property type="component" value="Chromosome"/>
</dbReference>
<dbReference type="PROSITE" id="PS50110">
    <property type="entry name" value="RESPONSE_REGULATORY"/>
    <property type="match status" value="1"/>
</dbReference>
<evidence type="ECO:0000256" key="2">
    <source>
        <dbReference type="SAM" id="MobiDB-lite"/>
    </source>
</evidence>
<evidence type="ECO:0000259" key="3">
    <source>
        <dbReference type="PROSITE" id="PS50110"/>
    </source>
</evidence>
<gene>
    <name evidence="4" type="ORF">AKJ08_2733</name>
</gene>
<dbReference type="InterPro" id="IPR001789">
    <property type="entry name" value="Sig_transdc_resp-reg_receiver"/>
</dbReference>
<evidence type="ECO:0000256" key="1">
    <source>
        <dbReference type="PROSITE-ProRule" id="PRU00169"/>
    </source>
</evidence>
<proteinExistence type="predicted"/>
<feature type="compositionally biased region" description="Low complexity" evidence="2">
    <location>
        <begin position="69"/>
        <end position="79"/>
    </location>
</feature>
<dbReference type="STRING" id="1391653.AKJ08_2733"/>
<dbReference type="KEGG" id="vin:AKJ08_2733"/>
<protein>
    <submittedName>
        <fullName evidence="4">Response regulator</fullName>
    </submittedName>
</protein>
<dbReference type="GO" id="GO:0000160">
    <property type="term" value="P:phosphorelay signal transduction system"/>
    <property type="evidence" value="ECO:0007669"/>
    <property type="project" value="InterPro"/>
</dbReference>
<keyword evidence="1" id="KW-0597">Phosphoprotein</keyword>
<dbReference type="Gene3D" id="3.40.50.2300">
    <property type="match status" value="1"/>
</dbReference>
<organism evidence="4 5">
    <name type="scientific">Vulgatibacter incomptus</name>
    <dbReference type="NCBI Taxonomy" id="1391653"/>
    <lineage>
        <taxon>Bacteria</taxon>
        <taxon>Pseudomonadati</taxon>
        <taxon>Myxococcota</taxon>
        <taxon>Myxococcia</taxon>
        <taxon>Myxococcales</taxon>
        <taxon>Cystobacterineae</taxon>
        <taxon>Vulgatibacteraceae</taxon>
        <taxon>Vulgatibacter</taxon>
    </lineage>
</organism>
<reference evidence="4 5" key="1">
    <citation type="submission" date="2015-08" db="EMBL/GenBank/DDBJ databases">
        <authorList>
            <person name="Babu N.S."/>
            <person name="Beckwith C.J."/>
            <person name="Beseler K.G."/>
            <person name="Brison A."/>
            <person name="Carone J.V."/>
            <person name="Caskin T.P."/>
            <person name="Diamond M."/>
            <person name="Durham M.E."/>
            <person name="Foxe J.M."/>
            <person name="Go M."/>
            <person name="Henderson B.A."/>
            <person name="Jones I.B."/>
            <person name="McGettigan J.A."/>
            <person name="Micheletti S.J."/>
            <person name="Nasrallah M.E."/>
            <person name="Ortiz D."/>
            <person name="Piller C.R."/>
            <person name="Privatt S.R."/>
            <person name="Schneider S.L."/>
            <person name="Sharp S."/>
            <person name="Smith T.C."/>
            <person name="Stanton J.D."/>
            <person name="Ullery H.E."/>
            <person name="Wilson R.J."/>
            <person name="Serrano M.G."/>
            <person name="Buck G."/>
            <person name="Lee V."/>
            <person name="Wang Y."/>
            <person name="Carvalho R."/>
            <person name="Voegtly L."/>
            <person name="Shi R."/>
            <person name="Duckworth R."/>
            <person name="Johnson A."/>
            <person name="Loviza R."/>
            <person name="Walstead R."/>
            <person name="Shah Z."/>
            <person name="Kiflezghi M."/>
            <person name="Wade K."/>
            <person name="Ball S.L."/>
            <person name="Bradley K.W."/>
            <person name="Asai D.J."/>
            <person name="Bowman C.A."/>
            <person name="Russell D.A."/>
            <person name="Pope W.H."/>
            <person name="Jacobs-Sera D."/>
            <person name="Hendrix R.W."/>
            <person name="Hatfull G.F."/>
        </authorList>
    </citation>
    <scope>NUCLEOTIDE SEQUENCE [LARGE SCALE GENOMIC DNA]</scope>
    <source>
        <strain evidence="4 5">DSM 27710</strain>
    </source>
</reference>
<sequence>MPVALLDLQVSDLDGLEVLRPSQGTPTRVIVVTGYRIVAAVEAMHLVAAKFVQKPVDAPALLPLLEDAAASPPAANTRRPPTPPRSGWPAGAPPLKSAWIGRQRPPVRAAVTGESDAGKKLIARALHQESTRGLGALRRDQLRAGRPRTDERT</sequence>
<feature type="region of interest" description="Disordered" evidence="2">
    <location>
        <begin position="69"/>
        <end position="153"/>
    </location>
</feature>
<dbReference type="EMBL" id="CP012332">
    <property type="protein sequence ID" value="AKU92346.1"/>
    <property type="molecule type" value="Genomic_DNA"/>
</dbReference>